<sequence>MEFARDLAALAGRWASNTATSTTTAVAGLGTVATAVAATSIATLSSAASASAKGPDAAAATASVGAGTSAGVGAGGIASATSTLASEASARVLPFLKAAAAAVTGAGSSDATLTAAGSAAGHGATATMARSTPPPVLLASAMASQPTLVDFITSRTVQFLVLQAIAVNRIRDVAAPRRPRRLPQWAHLALRGPLLVLLALNAIDLWTRLVVTDLGHKWRLDAVHAWATGTWPTPEALADALAAPAADTLYNGFRLICVAANLDVFFQCLERNTNGDRSSASSDRHSLLEWGTLDAPLRARS</sequence>
<name>A0A0L0S6U6_ALLM3</name>
<accession>A0A0L0S6U6</accession>
<evidence type="ECO:0000313" key="1">
    <source>
        <dbReference type="EMBL" id="KNE58150.1"/>
    </source>
</evidence>
<dbReference type="AlphaFoldDB" id="A0A0L0S6U6"/>
<proteinExistence type="predicted"/>
<reference evidence="2" key="2">
    <citation type="submission" date="2009-11" db="EMBL/GenBank/DDBJ databases">
        <title>The Genome Sequence of Allomyces macrogynus strain ATCC 38327.</title>
        <authorList>
            <consortium name="The Broad Institute Genome Sequencing Platform"/>
            <person name="Russ C."/>
            <person name="Cuomo C."/>
            <person name="Shea T."/>
            <person name="Young S.K."/>
            <person name="Zeng Q."/>
            <person name="Koehrsen M."/>
            <person name="Haas B."/>
            <person name="Borodovsky M."/>
            <person name="Guigo R."/>
            <person name="Alvarado L."/>
            <person name="Berlin A."/>
            <person name="Borenstein D."/>
            <person name="Chen Z."/>
            <person name="Engels R."/>
            <person name="Freedman E."/>
            <person name="Gellesch M."/>
            <person name="Goldberg J."/>
            <person name="Griggs A."/>
            <person name="Gujja S."/>
            <person name="Heiman D."/>
            <person name="Hepburn T."/>
            <person name="Howarth C."/>
            <person name="Jen D."/>
            <person name="Larson L."/>
            <person name="Lewis B."/>
            <person name="Mehta T."/>
            <person name="Park D."/>
            <person name="Pearson M."/>
            <person name="Roberts A."/>
            <person name="Saif S."/>
            <person name="Shenoy N."/>
            <person name="Sisk P."/>
            <person name="Stolte C."/>
            <person name="Sykes S."/>
            <person name="Walk T."/>
            <person name="White J."/>
            <person name="Yandava C."/>
            <person name="Burger G."/>
            <person name="Gray M.W."/>
            <person name="Holland P.W.H."/>
            <person name="King N."/>
            <person name="Lang F.B.F."/>
            <person name="Roger A.J."/>
            <person name="Ruiz-Trillo I."/>
            <person name="Lander E."/>
            <person name="Nusbaum C."/>
        </authorList>
    </citation>
    <scope>NUCLEOTIDE SEQUENCE [LARGE SCALE GENOMIC DNA]</scope>
    <source>
        <strain evidence="2">ATCC 38327</strain>
    </source>
</reference>
<dbReference type="OrthoDB" id="66726at2759"/>
<organism evidence="1 2">
    <name type="scientific">Allomyces macrogynus (strain ATCC 38327)</name>
    <name type="common">Allomyces javanicus var. macrogynus</name>
    <dbReference type="NCBI Taxonomy" id="578462"/>
    <lineage>
        <taxon>Eukaryota</taxon>
        <taxon>Fungi</taxon>
        <taxon>Fungi incertae sedis</taxon>
        <taxon>Blastocladiomycota</taxon>
        <taxon>Blastocladiomycetes</taxon>
        <taxon>Blastocladiales</taxon>
        <taxon>Blastocladiaceae</taxon>
        <taxon>Allomyces</taxon>
    </lineage>
</organism>
<evidence type="ECO:0000313" key="2">
    <source>
        <dbReference type="Proteomes" id="UP000054350"/>
    </source>
</evidence>
<gene>
    <name evidence="1" type="ORF">AMAG_04965</name>
</gene>
<dbReference type="Proteomes" id="UP000054350">
    <property type="component" value="Unassembled WGS sequence"/>
</dbReference>
<protein>
    <submittedName>
        <fullName evidence="1">Uncharacterized protein</fullName>
    </submittedName>
</protein>
<reference evidence="1 2" key="1">
    <citation type="submission" date="2009-11" db="EMBL/GenBank/DDBJ databases">
        <title>Annotation of Allomyces macrogynus ATCC 38327.</title>
        <authorList>
            <consortium name="The Broad Institute Genome Sequencing Platform"/>
            <person name="Russ C."/>
            <person name="Cuomo C."/>
            <person name="Burger G."/>
            <person name="Gray M.W."/>
            <person name="Holland P.W.H."/>
            <person name="King N."/>
            <person name="Lang F.B.F."/>
            <person name="Roger A.J."/>
            <person name="Ruiz-Trillo I."/>
            <person name="Young S.K."/>
            <person name="Zeng Q."/>
            <person name="Gargeya S."/>
            <person name="Fitzgerald M."/>
            <person name="Haas B."/>
            <person name="Abouelleil A."/>
            <person name="Alvarado L."/>
            <person name="Arachchi H.M."/>
            <person name="Berlin A."/>
            <person name="Chapman S.B."/>
            <person name="Gearin G."/>
            <person name="Goldberg J."/>
            <person name="Griggs A."/>
            <person name="Gujja S."/>
            <person name="Hansen M."/>
            <person name="Heiman D."/>
            <person name="Howarth C."/>
            <person name="Larimer J."/>
            <person name="Lui A."/>
            <person name="MacDonald P.J.P."/>
            <person name="McCowen C."/>
            <person name="Montmayeur A."/>
            <person name="Murphy C."/>
            <person name="Neiman D."/>
            <person name="Pearson M."/>
            <person name="Priest M."/>
            <person name="Roberts A."/>
            <person name="Saif S."/>
            <person name="Shea T."/>
            <person name="Sisk P."/>
            <person name="Stolte C."/>
            <person name="Sykes S."/>
            <person name="Wortman J."/>
            <person name="Nusbaum C."/>
            <person name="Birren B."/>
        </authorList>
    </citation>
    <scope>NUCLEOTIDE SEQUENCE [LARGE SCALE GENOMIC DNA]</scope>
    <source>
        <strain evidence="1 2">ATCC 38327</strain>
    </source>
</reference>
<keyword evidence="2" id="KW-1185">Reference proteome</keyword>
<dbReference type="VEuPathDB" id="FungiDB:AMAG_04965"/>
<dbReference type="EMBL" id="GG745332">
    <property type="protein sequence ID" value="KNE58150.1"/>
    <property type="molecule type" value="Genomic_DNA"/>
</dbReference>